<organism evidence="1 2">
    <name type="scientific">Nocardioides marmotae</name>
    <dbReference type="NCBI Taxonomy" id="2663857"/>
    <lineage>
        <taxon>Bacteria</taxon>
        <taxon>Bacillati</taxon>
        <taxon>Actinomycetota</taxon>
        <taxon>Actinomycetes</taxon>
        <taxon>Propionibacteriales</taxon>
        <taxon>Nocardioidaceae</taxon>
        <taxon>Nocardioides</taxon>
    </lineage>
</organism>
<gene>
    <name evidence="1" type="ORF">GGQ22_18965</name>
</gene>
<dbReference type="AlphaFoldDB" id="A0A6I3JGJ1"/>
<dbReference type="Proteomes" id="UP000433406">
    <property type="component" value="Unassembled WGS sequence"/>
</dbReference>
<name>A0A6I3JGJ1_9ACTN</name>
<sequence length="302" mass="30531">MGAESLIVAPTESTTAVTGLGPVESLVGCGNALAAGDWVEAGLMGVATGLETLGAIADPLGALLSAGIGWVIEHFGPLPGWLDDLAGDPDQIAAFAATWRNIADLVKDTSEQFLDAVASATSEWDGVAIDAYRIAAKAQAILIDAFGVAVDGVAAAVDVGGAIVAGVRELVRDAISQIVGYAISKVAQLLTVILAPKAIGEIVAKVGEWVAKLTSFIKGLINSMTAMSKHLDTLVNAASDGAAAIKRTADAWGRTNIANSRYNFDALLNGTATPGNGLPTIASVSYQLGGGAAKHGAGLDDR</sequence>
<comment type="caution">
    <text evidence="1">The sequence shown here is derived from an EMBL/GenBank/DDBJ whole genome shotgun (WGS) entry which is preliminary data.</text>
</comment>
<proteinExistence type="predicted"/>
<dbReference type="Gene3D" id="1.20.1260.20">
    <property type="entry name" value="PPE superfamily"/>
    <property type="match status" value="1"/>
</dbReference>
<keyword evidence="2" id="KW-1185">Reference proteome</keyword>
<dbReference type="RefSeq" id="WP_154616881.1">
    <property type="nucleotide sequence ID" value="NZ_CP053660.1"/>
</dbReference>
<dbReference type="EMBL" id="WLCI01000019">
    <property type="protein sequence ID" value="MTB97155.1"/>
    <property type="molecule type" value="Genomic_DNA"/>
</dbReference>
<evidence type="ECO:0000313" key="2">
    <source>
        <dbReference type="Proteomes" id="UP000433406"/>
    </source>
</evidence>
<protein>
    <recommendedName>
        <fullName evidence="3">WXG100 family type VII secretion target</fullName>
    </recommendedName>
</protein>
<reference evidence="1 2" key="1">
    <citation type="submission" date="2019-10" db="EMBL/GenBank/DDBJ databases">
        <title>Nocardioides novel species isolated from the excrement of Marmot.</title>
        <authorList>
            <person name="Zhang G."/>
        </authorList>
    </citation>
    <scope>NUCLEOTIDE SEQUENCE [LARGE SCALE GENOMIC DNA]</scope>
    <source>
        <strain evidence="2">zg-579</strain>
    </source>
</reference>
<evidence type="ECO:0008006" key="3">
    <source>
        <dbReference type="Google" id="ProtNLM"/>
    </source>
</evidence>
<evidence type="ECO:0000313" key="1">
    <source>
        <dbReference type="EMBL" id="MTB97155.1"/>
    </source>
</evidence>
<dbReference type="InterPro" id="IPR038332">
    <property type="entry name" value="PPE_sf"/>
</dbReference>
<accession>A0A6I3JGJ1</accession>